<evidence type="ECO:0000259" key="1">
    <source>
        <dbReference type="PROSITE" id="PS51725"/>
    </source>
</evidence>
<reference evidence="2 3" key="1">
    <citation type="journal article" date="2015" name="Genome Announc.">
        <title>Expanding the biotechnology potential of lactobacilli through comparative genomics of 213 strains and associated genera.</title>
        <authorList>
            <person name="Sun Z."/>
            <person name="Harris H.M."/>
            <person name="McCann A."/>
            <person name="Guo C."/>
            <person name="Argimon S."/>
            <person name="Zhang W."/>
            <person name="Yang X."/>
            <person name="Jeffery I.B."/>
            <person name="Cooney J.C."/>
            <person name="Kagawa T.F."/>
            <person name="Liu W."/>
            <person name="Song Y."/>
            <person name="Salvetti E."/>
            <person name="Wrobel A."/>
            <person name="Rasinkangas P."/>
            <person name="Parkhill J."/>
            <person name="Rea M.C."/>
            <person name="O'Sullivan O."/>
            <person name="Ritari J."/>
            <person name="Douillard F.P."/>
            <person name="Paul Ross R."/>
            <person name="Yang R."/>
            <person name="Briner A.E."/>
            <person name="Felis G.E."/>
            <person name="de Vos W.M."/>
            <person name="Barrangou R."/>
            <person name="Klaenhammer T.R."/>
            <person name="Caufield P.W."/>
            <person name="Cui Y."/>
            <person name="Zhang H."/>
            <person name="O'Toole P.W."/>
        </authorList>
    </citation>
    <scope>NUCLEOTIDE SEQUENCE [LARGE SCALE GENOMIC DNA]</scope>
    <source>
        <strain evidence="2 3">DSM 20003</strain>
    </source>
</reference>
<dbReference type="InterPro" id="IPR011008">
    <property type="entry name" value="Dimeric_a/b-barrel"/>
</dbReference>
<dbReference type="GO" id="GO:0004497">
    <property type="term" value="F:monooxygenase activity"/>
    <property type="evidence" value="ECO:0007669"/>
    <property type="project" value="UniProtKB-KW"/>
</dbReference>
<dbReference type="Gene3D" id="3.30.70.100">
    <property type="match status" value="1"/>
</dbReference>
<sequence>MLQKISSTFGSRAILTDYLKKQPQHPMILLKPAAGDEAFQLLDISGQASFFKNPLHYTVRYQTGSDNWHGFFNFMYLTFPSMDAAKVFLAKFGTLAANQGQWPGCNNFYLLQLVAPKLQYVILSIWQNSADYFNWRKSAEFKPLRDYLKPSVHLQQVYQATYSIEQAN</sequence>
<keyword evidence="3" id="KW-1185">Reference proteome</keyword>
<protein>
    <submittedName>
        <fullName evidence="2">Monooxygenase</fullName>
    </submittedName>
</protein>
<gene>
    <name evidence="2" type="ORF">FC07_GL001883</name>
</gene>
<evidence type="ECO:0000313" key="2">
    <source>
        <dbReference type="EMBL" id="KRK32748.1"/>
    </source>
</evidence>
<keyword evidence="2" id="KW-0560">Oxidoreductase</keyword>
<dbReference type="AlphaFoldDB" id="A0A0R1GES8"/>
<organism evidence="2 3">
    <name type="scientific">Loigolactobacillus bifermentans DSM 20003</name>
    <dbReference type="NCBI Taxonomy" id="1423726"/>
    <lineage>
        <taxon>Bacteria</taxon>
        <taxon>Bacillati</taxon>
        <taxon>Bacillota</taxon>
        <taxon>Bacilli</taxon>
        <taxon>Lactobacillales</taxon>
        <taxon>Lactobacillaceae</taxon>
        <taxon>Loigolactobacillus</taxon>
    </lineage>
</organism>
<proteinExistence type="predicted"/>
<accession>A0A0R1GES8</accession>
<dbReference type="Proteomes" id="UP000051461">
    <property type="component" value="Unassembled WGS sequence"/>
</dbReference>
<dbReference type="InterPro" id="IPR007138">
    <property type="entry name" value="ABM_dom"/>
</dbReference>
<dbReference type="SUPFAM" id="SSF54909">
    <property type="entry name" value="Dimeric alpha+beta barrel"/>
    <property type="match status" value="1"/>
</dbReference>
<dbReference type="RefSeq" id="WP_057905731.1">
    <property type="nucleotide sequence ID" value="NZ_AZDA01000137.1"/>
</dbReference>
<dbReference type="STRING" id="1423726.FC07_GL001883"/>
<dbReference type="OrthoDB" id="2157140at2"/>
<dbReference type="PATRIC" id="fig|1423726.3.peg.1953"/>
<dbReference type="PROSITE" id="PS51725">
    <property type="entry name" value="ABM"/>
    <property type="match status" value="1"/>
</dbReference>
<dbReference type="Pfam" id="PF03992">
    <property type="entry name" value="ABM"/>
    <property type="match status" value="1"/>
</dbReference>
<name>A0A0R1GES8_9LACO</name>
<comment type="caution">
    <text evidence="2">The sequence shown here is derived from an EMBL/GenBank/DDBJ whole genome shotgun (WGS) entry which is preliminary data.</text>
</comment>
<evidence type="ECO:0000313" key="3">
    <source>
        <dbReference type="Proteomes" id="UP000051461"/>
    </source>
</evidence>
<dbReference type="EMBL" id="AZDA01000137">
    <property type="protein sequence ID" value="KRK32748.1"/>
    <property type="molecule type" value="Genomic_DNA"/>
</dbReference>
<feature type="domain" description="ABM" evidence="1">
    <location>
        <begin position="71"/>
        <end position="160"/>
    </location>
</feature>
<keyword evidence="2" id="KW-0503">Monooxygenase</keyword>